<dbReference type="Proteomes" id="UP000799324">
    <property type="component" value="Unassembled WGS sequence"/>
</dbReference>
<keyword evidence="2" id="KW-1185">Reference proteome</keyword>
<dbReference type="AlphaFoldDB" id="A0A6A6SLH3"/>
<evidence type="ECO:0000313" key="1">
    <source>
        <dbReference type="EMBL" id="KAF2648559.1"/>
    </source>
</evidence>
<name>A0A6A6SLH3_9PLEO</name>
<reference evidence="1" key="1">
    <citation type="journal article" date="2020" name="Stud. Mycol.">
        <title>101 Dothideomycetes genomes: a test case for predicting lifestyles and emergence of pathogens.</title>
        <authorList>
            <person name="Haridas S."/>
            <person name="Albert R."/>
            <person name="Binder M."/>
            <person name="Bloem J."/>
            <person name="Labutti K."/>
            <person name="Salamov A."/>
            <person name="Andreopoulos B."/>
            <person name="Baker S."/>
            <person name="Barry K."/>
            <person name="Bills G."/>
            <person name="Bluhm B."/>
            <person name="Cannon C."/>
            <person name="Castanera R."/>
            <person name="Culley D."/>
            <person name="Daum C."/>
            <person name="Ezra D."/>
            <person name="Gonzalez J."/>
            <person name="Henrissat B."/>
            <person name="Kuo A."/>
            <person name="Liang C."/>
            <person name="Lipzen A."/>
            <person name="Lutzoni F."/>
            <person name="Magnuson J."/>
            <person name="Mondo S."/>
            <person name="Nolan M."/>
            <person name="Ohm R."/>
            <person name="Pangilinan J."/>
            <person name="Park H.-J."/>
            <person name="Ramirez L."/>
            <person name="Alfaro M."/>
            <person name="Sun H."/>
            <person name="Tritt A."/>
            <person name="Yoshinaga Y."/>
            <person name="Zwiers L.-H."/>
            <person name="Turgeon B."/>
            <person name="Goodwin S."/>
            <person name="Spatafora J."/>
            <person name="Crous P."/>
            <person name="Grigoriev I."/>
        </authorList>
    </citation>
    <scope>NUCLEOTIDE SEQUENCE</scope>
    <source>
        <strain evidence="1">CBS 122681</strain>
    </source>
</reference>
<evidence type="ECO:0000313" key="2">
    <source>
        <dbReference type="Proteomes" id="UP000799324"/>
    </source>
</evidence>
<accession>A0A6A6SLH3</accession>
<dbReference type="EMBL" id="MU004532">
    <property type="protein sequence ID" value="KAF2648559.1"/>
    <property type="molecule type" value="Genomic_DNA"/>
</dbReference>
<gene>
    <name evidence="1" type="ORF">K491DRAFT_684591</name>
</gene>
<proteinExistence type="predicted"/>
<protein>
    <submittedName>
        <fullName evidence="1">Uncharacterized protein</fullName>
    </submittedName>
</protein>
<organism evidence="1 2">
    <name type="scientific">Lophiostoma macrostomum CBS 122681</name>
    <dbReference type="NCBI Taxonomy" id="1314788"/>
    <lineage>
        <taxon>Eukaryota</taxon>
        <taxon>Fungi</taxon>
        <taxon>Dikarya</taxon>
        <taxon>Ascomycota</taxon>
        <taxon>Pezizomycotina</taxon>
        <taxon>Dothideomycetes</taxon>
        <taxon>Pleosporomycetidae</taxon>
        <taxon>Pleosporales</taxon>
        <taxon>Lophiostomataceae</taxon>
        <taxon>Lophiostoma</taxon>
    </lineage>
</organism>
<sequence length="253" mass="27862">MQRAQTPSGRIIRMVPSPRDSQLNNRRLIHDSCNALKIPDRLRLSRITLIPLLHESPQVHNQKASPSSTGTCISIYGGEPGSSRCACMIRQLQAYSGRGVWRRRYFSRLRKEAAVRETSNTTLCTLERSSQSLELNSRAPCASVISGHRNVQVPTADVGRSSIQVIAFLVRVVFRTVLNSSLRPRLRSAASFALDMPADPAEAGARAPSVDGPTYMADDLMCARAKVSFMQSKAPQKMVSIEPLILLAFQTVS</sequence>